<dbReference type="InterPro" id="IPR000493">
    <property type="entry name" value="InsP3_rcpt"/>
</dbReference>
<dbReference type="RefSeq" id="XP_008613182.1">
    <property type="nucleotide sequence ID" value="XM_008614960.1"/>
</dbReference>
<dbReference type="AlphaFoldDB" id="T0RTE1"/>
<evidence type="ECO:0000256" key="2">
    <source>
        <dbReference type="SAM" id="MobiDB-lite"/>
    </source>
</evidence>
<dbReference type="GO" id="GO:0005783">
    <property type="term" value="C:endoplasmic reticulum"/>
    <property type="evidence" value="ECO:0007669"/>
    <property type="project" value="InterPro"/>
</dbReference>
<gene>
    <name evidence="4" type="ORF">SDRG_09049</name>
</gene>
<dbReference type="OrthoDB" id="76898at2759"/>
<evidence type="ECO:0000313" key="5">
    <source>
        <dbReference type="Proteomes" id="UP000030762"/>
    </source>
</evidence>
<dbReference type="InterPro" id="IPR015925">
    <property type="entry name" value="Ryanodine_IP3_receptor"/>
</dbReference>
<feature type="domain" description="MIR" evidence="3">
    <location>
        <begin position="299"/>
        <end position="357"/>
    </location>
</feature>
<dbReference type="InterPro" id="IPR016093">
    <property type="entry name" value="MIR_motif"/>
</dbReference>
<dbReference type="GO" id="GO:0005220">
    <property type="term" value="F:inositol 1,4,5-trisphosphate-gated calcium channel activity"/>
    <property type="evidence" value="ECO:0007669"/>
    <property type="project" value="InterPro"/>
</dbReference>
<dbReference type="InParanoid" id="T0RTE1"/>
<feature type="compositionally biased region" description="Basic and acidic residues" evidence="2">
    <location>
        <begin position="1"/>
        <end position="11"/>
    </location>
</feature>
<dbReference type="Gene3D" id="2.80.10.50">
    <property type="match status" value="2"/>
</dbReference>
<name>T0RTE1_SAPDV</name>
<evidence type="ECO:0000256" key="1">
    <source>
        <dbReference type="ARBA" id="ARBA00022737"/>
    </source>
</evidence>
<keyword evidence="1" id="KW-0677">Repeat</keyword>
<dbReference type="STRING" id="1156394.T0RTE1"/>
<evidence type="ECO:0000313" key="4">
    <source>
        <dbReference type="EMBL" id="EQC33542.1"/>
    </source>
</evidence>
<feature type="region of interest" description="Disordered" evidence="2">
    <location>
        <begin position="1"/>
        <end position="39"/>
    </location>
</feature>
<dbReference type="PANTHER" id="PTHR13715:SF99">
    <property type="entry name" value="INOSITOL 1,4,5-TRISPHOSPHATE RECEPTOR-LIKE PROTEIN A"/>
    <property type="match status" value="1"/>
</dbReference>
<dbReference type="GeneID" id="19949776"/>
<keyword evidence="5" id="KW-1185">Reference proteome</keyword>
<sequence>MRRRQTGESRHHALAIDTELAGSAMNTPPPTKPHEDAKGRRLTVHGALDEAGIARGHAGDDDYLTYGMTVAFLSMERNGMLASEGFASLDVRLEHMVPEAKHNMKRRSGQLVACHYKDCLFEIVPKMSYEATAAFEQAKATTKGTSASFSTVFSELKFKSESEQRLNASTYTNLYGRHVKYGQTIQLRHIKSGKFICVHDLATPTVDTTEISLKRGSAEAHLTFVPRYKLRKSGEPVQILDQFYVVRDVKRLYVHTSSRLASDGVSSLMVGSKSHSSPWRLLPYESTTEKASNKSLESAAVLKAGACIRLLHLETNAWLGCDDDALHVRLQSELHGMDPLEAAAVVLPNTLWEVERSYTSDGGALCWADTIALRHLVSGKYMTMDEASATIGMGYQPQAFVFEATMNVHPRFVYCPDICAHGSL</sequence>
<dbReference type="PROSITE" id="PS50919">
    <property type="entry name" value="MIR"/>
    <property type="match status" value="2"/>
</dbReference>
<dbReference type="Proteomes" id="UP000030762">
    <property type="component" value="Unassembled WGS sequence"/>
</dbReference>
<dbReference type="PRINTS" id="PR00779">
    <property type="entry name" value="INSP3RECEPTR"/>
</dbReference>
<dbReference type="SUPFAM" id="SSF82109">
    <property type="entry name" value="MIR domain"/>
    <property type="match status" value="2"/>
</dbReference>
<dbReference type="PANTHER" id="PTHR13715">
    <property type="entry name" value="RYANODINE RECEPTOR AND IP3 RECEPTOR"/>
    <property type="match status" value="1"/>
</dbReference>
<proteinExistence type="predicted"/>
<organism evidence="4 5">
    <name type="scientific">Saprolegnia diclina (strain VS20)</name>
    <dbReference type="NCBI Taxonomy" id="1156394"/>
    <lineage>
        <taxon>Eukaryota</taxon>
        <taxon>Sar</taxon>
        <taxon>Stramenopiles</taxon>
        <taxon>Oomycota</taxon>
        <taxon>Saprolegniomycetes</taxon>
        <taxon>Saprolegniales</taxon>
        <taxon>Saprolegniaceae</taxon>
        <taxon>Saprolegnia</taxon>
    </lineage>
</organism>
<dbReference type="InterPro" id="IPR036300">
    <property type="entry name" value="MIR_dom_sf"/>
</dbReference>
<reference evidence="4 5" key="1">
    <citation type="submission" date="2012-04" db="EMBL/GenBank/DDBJ databases">
        <title>The Genome Sequence of Saprolegnia declina VS20.</title>
        <authorList>
            <consortium name="The Broad Institute Genome Sequencing Platform"/>
            <person name="Russ C."/>
            <person name="Nusbaum C."/>
            <person name="Tyler B."/>
            <person name="van West P."/>
            <person name="Dieguez-Uribeondo J."/>
            <person name="de Bruijn I."/>
            <person name="Tripathy S."/>
            <person name="Jiang R."/>
            <person name="Young S.K."/>
            <person name="Zeng Q."/>
            <person name="Gargeya S."/>
            <person name="Fitzgerald M."/>
            <person name="Haas B."/>
            <person name="Abouelleil A."/>
            <person name="Alvarado L."/>
            <person name="Arachchi H.M."/>
            <person name="Berlin A."/>
            <person name="Chapman S.B."/>
            <person name="Goldberg J."/>
            <person name="Griggs A."/>
            <person name="Gujja S."/>
            <person name="Hansen M."/>
            <person name="Howarth C."/>
            <person name="Imamovic A."/>
            <person name="Larimer J."/>
            <person name="McCowen C."/>
            <person name="Montmayeur A."/>
            <person name="Murphy C."/>
            <person name="Neiman D."/>
            <person name="Pearson M."/>
            <person name="Priest M."/>
            <person name="Roberts A."/>
            <person name="Saif S."/>
            <person name="Shea T."/>
            <person name="Sisk P."/>
            <person name="Sykes S."/>
            <person name="Wortman J."/>
            <person name="Nusbaum C."/>
            <person name="Birren B."/>
        </authorList>
    </citation>
    <scope>NUCLEOTIDE SEQUENCE [LARGE SCALE GENOMIC DNA]</scope>
    <source>
        <strain evidence="4 5">VS20</strain>
    </source>
</reference>
<feature type="domain" description="MIR" evidence="3">
    <location>
        <begin position="176"/>
        <end position="233"/>
    </location>
</feature>
<dbReference type="GO" id="GO:0070679">
    <property type="term" value="F:inositol 1,4,5 trisphosphate binding"/>
    <property type="evidence" value="ECO:0007669"/>
    <property type="project" value="InterPro"/>
</dbReference>
<dbReference type="InterPro" id="IPR014821">
    <property type="entry name" value="Ins145_P3_rcpt"/>
</dbReference>
<dbReference type="eggNOG" id="KOG3533">
    <property type="taxonomic scope" value="Eukaryota"/>
</dbReference>
<dbReference type="Pfam" id="PF08709">
    <property type="entry name" value="Ins145_P3_rec"/>
    <property type="match status" value="1"/>
</dbReference>
<evidence type="ECO:0000259" key="3">
    <source>
        <dbReference type="PROSITE" id="PS50919"/>
    </source>
</evidence>
<accession>T0RTE1</accession>
<protein>
    <recommendedName>
        <fullName evidence="3">MIR domain-containing protein</fullName>
    </recommendedName>
</protein>
<dbReference type="EMBL" id="JH767159">
    <property type="protein sequence ID" value="EQC33542.1"/>
    <property type="molecule type" value="Genomic_DNA"/>
</dbReference>
<dbReference type="VEuPathDB" id="FungiDB:SDRG_09049"/>